<sequence>MQQYVVLTRGAGAMPAEAKVNVEAFTFFIIIAPS</sequence>
<dbReference type="EMBL" id="FR719190">
    <property type="protein sequence ID" value="CBX80202.1"/>
    <property type="molecule type" value="Genomic_DNA"/>
</dbReference>
<proteinExistence type="predicted"/>
<protein>
    <submittedName>
        <fullName evidence="1">Uncharacterized protein</fullName>
    </submittedName>
</protein>
<reference evidence="1" key="1">
    <citation type="journal article" date="2011" name="J. Bacteriol.">
        <title>Genome Sequence of an Erwinia amylovora Strain with Pathogenicity Restricted to Rubus Plants.</title>
        <authorList>
            <person name="Powney R."/>
            <person name="Smits T.H."/>
            <person name="Sawbridge T."/>
            <person name="Frey B."/>
            <person name="Blom J."/>
            <person name="Frey J.E."/>
            <person name="Plummer K.M."/>
            <person name="Beer S.V."/>
            <person name="Luck J."/>
            <person name="Duffy B."/>
            <person name="Rodoni B."/>
        </authorList>
    </citation>
    <scope>NUCLEOTIDE SEQUENCE</scope>
    <source>
        <strain evidence="1">ATCC BAA-2158</strain>
    </source>
</reference>
<evidence type="ECO:0000313" key="1">
    <source>
        <dbReference type="EMBL" id="CBX80202.1"/>
    </source>
</evidence>
<organism evidence="1">
    <name type="scientific">Erwinia amylovora ATCC BAA-2158</name>
    <dbReference type="NCBI Taxonomy" id="889211"/>
    <lineage>
        <taxon>Bacteria</taxon>
        <taxon>Pseudomonadati</taxon>
        <taxon>Pseudomonadota</taxon>
        <taxon>Gammaproteobacteria</taxon>
        <taxon>Enterobacterales</taxon>
        <taxon>Erwiniaceae</taxon>
        <taxon>Erwinia</taxon>
    </lineage>
</organism>
<gene>
    <name evidence="1" type="ORF">EAIL5_1382</name>
</gene>
<name>E5B3Z9_ERWAM</name>
<dbReference type="AlphaFoldDB" id="E5B3Z9"/>
<accession>E5B3Z9</accession>